<reference evidence="1 2" key="1">
    <citation type="submission" date="2020-02" db="EMBL/GenBank/DDBJ databases">
        <title>Newly sequenced genome of strain CSTR1 showed variability in Candidatus Kuenenia stuttgartiensis genomes.</title>
        <authorList>
            <person name="Ding C."/>
            <person name="Adrian L."/>
        </authorList>
    </citation>
    <scope>NUCLEOTIDE SEQUENCE [LARGE SCALE GENOMIC DNA]</scope>
    <source>
        <strain evidence="1 2">CSTR1</strain>
    </source>
</reference>
<sequence length="48" mass="5681">MTGRQAAPDYRDRFQTCLYDLLWYPIYKQVAPTELIGNTLFLKTKVLQ</sequence>
<dbReference type="AlphaFoldDB" id="A0A6G7GLX6"/>
<evidence type="ECO:0000313" key="1">
    <source>
        <dbReference type="EMBL" id="QII10354.1"/>
    </source>
</evidence>
<protein>
    <submittedName>
        <fullName evidence="1">Uncharacterized protein</fullName>
    </submittedName>
</protein>
<dbReference type="EMBL" id="CP049055">
    <property type="protein sequence ID" value="QII10354.1"/>
    <property type="molecule type" value="Genomic_DNA"/>
</dbReference>
<evidence type="ECO:0000313" key="2">
    <source>
        <dbReference type="Proteomes" id="UP000501926"/>
    </source>
</evidence>
<gene>
    <name evidence="1" type="ORF">KsCSTR_09750</name>
</gene>
<dbReference type="Proteomes" id="UP000501926">
    <property type="component" value="Chromosome"/>
</dbReference>
<organism evidence="1 2">
    <name type="scientific">Kuenenia stuttgartiensis</name>
    <dbReference type="NCBI Taxonomy" id="174633"/>
    <lineage>
        <taxon>Bacteria</taxon>
        <taxon>Pseudomonadati</taxon>
        <taxon>Planctomycetota</taxon>
        <taxon>Candidatus Brocadiia</taxon>
        <taxon>Candidatus Brocadiales</taxon>
        <taxon>Candidatus Brocadiaceae</taxon>
        <taxon>Candidatus Kuenenia</taxon>
    </lineage>
</organism>
<name>A0A6G7GLX6_KUEST</name>
<accession>A0A6G7GLX6</accession>
<proteinExistence type="predicted"/>